<name>A0A124H3A5_9ACTN</name>
<proteinExistence type="predicted"/>
<dbReference type="InterPro" id="IPR029063">
    <property type="entry name" value="SAM-dependent_MTases_sf"/>
</dbReference>
<evidence type="ECO:0000313" key="2">
    <source>
        <dbReference type="Proteomes" id="UP000054024"/>
    </source>
</evidence>
<dbReference type="RefSeq" id="WP_062148606.1">
    <property type="nucleotide sequence ID" value="NZ_KQ947987.1"/>
</dbReference>
<keyword evidence="2" id="KW-1185">Reference proteome</keyword>
<dbReference type="SUPFAM" id="SSF53335">
    <property type="entry name" value="S-adenosyl-L-methionine-dependent methyltransferases"/>
    <property type="match status" value="1"/>
</dbReference>
<dbReference type="Proteomes" id="UP000054024">
    <property type="component" value="Unassembled WGS sequence"/>
</dbReference>
<comment type="caution">
    <text evidence="1">The sequence shown here is derived from an EMBL/GenBank/DDBJ whole genome shotgun (WGS) entry which is preliminary data.</text>
</comment>
<dbReference type="Gene3D" id="3.40.50.150">
    <property type="entry name" value="Vaccinia Virus protein VP39"/>
    <property type="match status" value="1"/>
</dbReference>
<dbReference type="Pfam" id="PF13578">
    <property type="entry name" value="Methyltransf_24"/>
    <property type="match status" value="1"/>
</dbReference>
<protein>
    <recommendedName>
        <fullName evidence="3">Methyltransferase</fullName>
    </recommendedName>
</protein>
<organism evidence="1 2">
    <name type="scientific">Streptomyces curacoi</name>
    <dbReference type="NCBI Taxonomy" id="146536"/>
    <lineage>
        <taxon>Bacteria</taxon>
        <taxon>Bacillati</taxon>
        <taxon>Actinomycetota</taxon>
        <taxon>Actinomycetes</taxon>
        <taxon>Kitasatosporales</taxon>
        <taxon>Streptomycetaceae</taxon>
        <taxon>Streptomyces</taxon>
    </lineage>
</organism>
<gene>
    <name evidence="1" type="ORF">AQI70_14055</name>
</gene>
<dbReference type="EMBL" id="LMWJ01000008">
    <property type="protein sequence ID" value="KUM77056.1"/>
    <property type="molecule type" value="Genomic_DNA"/>
</dbReference>
<evidence type="ECO:0008006" key="3">
    <source>
        <dbReference type="Google" id="ProtNLM"/>
    </source>
</evidence>
<dbReference type="AlphaFoldDB" id="A0A124H3A5"/>
<reference evidence="1 2" key="1">
    <citation type="submission" date="2015-10" db="EMBL/GenBank/DDBJ databases">
        <title>Draft genome sequence of Streptomyces curacoi DSM 40107, type strain for the species Streptomyces curacoi.</title>
        <authorList>
            <person name="Ruckert C."/>
            <person name="Winkler A."/>
            <person name="Kalinowski J."/>
            <person name="Kampfer P."/>
            <person name="Glaeser S."/>
        </authorList>
    </citation>
    <scope>NUCLEOTIDE SEQUENCE [LARGE SCALE GENOMIC DNA]</scope>
    <source>
        <strain evidence="1 2">DSM 40107</strain>
    </source>
</reference>
<accession>A0A124H3A5</accession>
<evidence type="ECO:0000313" key="1">
    <source>
        <dbReference type="EMBL" id="KUM77056.1"/>
    </source>
</evidence>
<sequence>MSDILNVELARMRDACQRSALDLLETGCIRNTAPGHRLADGWSTLIFAEHVKAHSGSTTSVDLDTAQAKAVLASECLAAQVQFIEGHSVEILGALREQGKTYDIVLLDSANDPELTFKEYQIAADMVRRPNLVVVDDVKYYSDSHGVKGDVLLPYLQSKGIEFRVRRRWGGSGWIDVILFESPT</sequence>